<dbReference type="AlphaFoldDB" id="A0A9D4RER8"/>
<comment type="caution">
    <text evidence="1">The sequence shown here is derived from an EMBL/GenBank/DDBJ whole genome shotgun (WGS) entry which is preliminary data.</text>
</comment>
<protein>
    <submittedName>
        <fullName evidence="1">Uncharacterized protein</fullName>
    </submittedName>
</protein>
<reference evidence="1" key="1">
    <citation type="journal article" date="2019" name="bioRxiv">
        <title>The Genome of the Zebra Mussel, Dreissena polymorpha: A Resource for Invasive Species Research.</title>
        <authorList>
            <person name="McCartney M.A."/>
            <person name="Auch B."/>
            <person name="Kono T."/>
            <person name="Mallez S."/>
            <person name="Zhang Y."/>
            <person name="Obille A."/>
            <person name="Becker A."/>
            <person name="Abrahante J.E."/>
            <person name="Garbe J."/>
            <person name="Badalamenti J.P."/>
            <person name="Herman A."/>
            <person name="Mangelson H."/>
            <person name="Liachko I."/>
            <person name="Sullivan S."/>
            <person name="Sone E.D."/>
            <person name="Koren S."/>
            <person name="Silverstein K.A.T."/>
            <person name="Beckman K.B."/>
            <person name="Gohl D.M."/>
        </authorList>
    </citation>
    <scope>NUCLEOTIDE SEQUENCE</scope>
    <source>
        <strain evidence="1">Duluth1</strain>
        <tissue evidence="1">Whole animal</tissue>
    </source>
</reference>
<name>A0A9D4RER8_DREPO</name>
<proteinExistence type="predicted"/>
<evidence type="ECO:0000313" key="2">
    <source>
        <dbReference type="Proteomes" id="UP000828390"/>
    </source>
</evidence>
<dbReference type="EMBL" id="JAIWYP010000002">
    <property type="protein sequence ID" value="KAH3863625.1"/>
    <property type="molecule type" value="Genomic_DNA"/>
</dbReference>
<sequence length="64" mass="6871">MIAPSGVVYVAAVYGPGTTIRKPWLSVCILCSPGTNIRPMSVKDREGNCTVVTCVTDNTIRAMR</sequence>
<organism evidence="1 2">
    <name type="scientific">Dreissena polymorpha</name>
    <name type="common">Zebra mussel</name>
    <name type="synonym">Mytilus polymorpha</name>
    <dbReference type="NCBI Taxonomy" id="45954"/>
    <lineage>
        <taxon>Eukaryota</taxon>
        <taxon>Metazoa</taxon>
        <taxon>Spiralia</taxon>
        <taxon>Lophotrochozoa</taxon>
        <taxon>Mollusca</taxon>
        <taxon>Bivalvia</taxon>
        <taxon>Autobranchia</taxon>
        <taxon>Heteroconchia</taxon>
        <taxon>Euheterodonta</taxon>
        <taxon>Imparidentia</taxon>
        <taxon>Neoheterodontei</taxon>
        <taxon>Myida</taxon>
        <taxon>Dreissenoidea</taxon>
        <taxon>Dreissenidae</taxon>
        <taxon>Dreissena</taxon>
    </lineage>
</organism>
<gene>
    <name evidence="1" type="ORF">DPMN_026613</name>
</gene>
<reference evidence="1" key="2">
    <citation type="submission" date="2020-11" db="EMBL/GenBank/DDBJ databases">
        <authorList>
            <person name="McCartney M.A."/>
            <person name="Auch B."/>
            <person name="Kono T."/>
            <person name="Mallez S."/>
            <person name="Becker A."/>
            <person name="Gohl D.M."/>
            <person name="Silverstein K.A.T."/>
            <person name="Koren S."/>
            <person name="Bechman K.B."/>
            <person name="Herman A."/>
            <person name="Abrahante J.E."/>
            <person name="Garbe J."/>
        </authorList>
    </citation>
    <scope>NUCLEOTIDE SEQUENCE</scope>
    <source>
        <strain evidence="1">Duluth1</strain>
        <tissue evidence="1">Whole animal</tissue>
    </source>
</reference>
<accession>A0A9D4RER8</accession>
<evidence type="ECO:0000313" key="1">
    <source>
        <dbReference type="EMBL" id="KAH3863625.1"/>
    </source>
</evidence>
<dbReference type="Proteomes" id="UP000828390">
    <property type="component" value="Unassembled WGS sequence"/>
</dbReference>
<keyword evidence="2" id="KW-1185">Reference proteome</keyword>